<evidence type="ECO:0000256" key="1">
    <source>
        <dbReference type="ARBA" id="ARBA00001286"/>
    </source>
</evidence>
<accession>A0A369C8D7</accession>
<dbReference type="Pfam" id="PF01035">
    <property type="entry name" value="DNA_binding_1"/>
    <property type="match status" value="1"/>
</dbReference>
<proteinExistence type="predicted"/>
<dbReference type="PANTHER" id="PTHR10815:SF13">
    <property type="entry name" value="METHYLATED-DNA--PROTEIN-CYSTEINE METHYLTRANSFERASE"/>
    <property type="match status" value="1"/>
</dbReference>
<dbReference type="InterPro" id="IPR036631">
    <property type="entry name" value="MGMT_N_sf"/>
</dbReference>
<evidence type="ECO:0000256" key="6">
    <source>
        <dbReference type="ARBA" id="ARBA00049348"/>
    </source>
</evidence>
<dbReference type="PANTHER" id="PTHR10815">
    <property type="entry name" value="METHYLATED-DNA--PROTEIN-CYSTEINE METHYLTRANSFERASE"/>
    <property type="match status" value="1"/>
</dbReference>
<dbReference type="RefSeq" id="WP_114280031.1">
    <property type="nucleotide sequence ID" value="NZ_QPJY01000006.1"/>
</dbReference>
<dbReference type="AlphaFoldDB" id="A0A369C8D7"/>
<comment type="catalytic activity">
    <reaction evidence="1">
        <text>a 4-O-methyl-thymidine in DNA + L-cysteinyl-[protein] = a thymidine in DNA + S-methyl-L-cysteinyl-[protein]</text>
        <dbReference type="Rhea" id="RHEA:53428"/>
        <dbReference type="Rhea" id="RHEA-COMP:10131"/>
        <dbReference type="Rhea" id="RHEA-COMP:10132"/>
        <dbReference type="Rhea" id="RHEA-COMP:13555"/>
        <dbReference type="Rhea" id="RHEA-COMP:13556"/>
        <dbReference type="ChEBI" id="CHEBI:29950"/>
        <dbReference type="ChEBI" id="CHEBI:82612"/>
        <dbReference type="ChEBI" id="CHEBI:137386"/>
        <dbReference type="ChEBI" id="CHEBI:137387"/>
        <dbReference type="EC" id="2.1.1.63"/>
    </reaction>
</comment>
<keyword evidence="3 8" id="KW-0808">Transferase</keyword>
<evidence type="ECO:0000256" key="4">
    <source>
        <dbReference type="ARBA" id="ARBA00022763"/>
    </source>
</evidence>
<dbReference type="Gene3D" id="1.10.10.10">
    <property type="entry name" value="Winged helix-like DNA-binding domain superfamily/Winged helix DNA-binding domain"/>
    <property type="match status" value="1"/>
</dbReference>
<comment type="caution">
    <text evidence="8">The sequence shown here is derived from an EMBL/GenBank/DDBJ whole genome shotgun (WGS) entry which is preliminary data.</text>
</comment>
<dbReference type="SUPFAM" id="SSF53155">
    <property type="entry name" value="Methylated DNA-protein cysteine methyltransferase domain"/>
    <property type="match status" value="1"/>
</dbReference>
<keyword evidence="5" id="KW-0234">DNA repair</keyword>
<keyword evidence="2 8" id="KW-0489">Methyltransferase</keyword>
<evidence type="ECO:0000256" key="3">
    <source>
        <dbReference type="ARBA" id="ARBA00022679"/>
    </source>
</evidence>
<dbReference type="SUPFAM" id="SSF46767">
    <property type="entry name" value="Methylated DNA-protein cysteine methyltransferase, C-terminal domain"/>
    <property type="match status" value="1"/>
</dbReference>
<reference evidence="8 9" key="1">
    <citation type="submission" date="2018-07" db="EMBL/GenBank/DDBJ databases">
        <title>Genomic Encyclopedia of Type Strains, Phase IV (KMG-IV): sequencing the most valuable type-strain genomes for metagenomic binning, comparative biology and taxonomic classification.</title>
        <authorList>
            <person name="Goeker M."/>
        </authorList>
    </citation>
    <scope>NUCLEOTIDE SEQUENCE [LARGE SCALE GENOMIC DNA]</scope>
    <source>
        <strain evidence="8 9">DSM 26407</strain>
    </source>
</reference>
<dbReference type="GO" id="GO:0006281">
    <property type="term" value="P:DNA repair"/>
    <property type="evidence" value="ECO:0007669"/>
    <property type="project" value="UniProtKB-KW"/>
</dbReference>
<name>A0A369C8D7_9GAMM</name>
<organism evidence="8 9">
    <name type="scientific">Thioalbus denitrificans</name>
    <dbReference type="NCBI Taxonomy" id="547122"/>
    <lineage>
        <taxon>Bacteria</taxon>
        <taxon>Pseudomonadati</taxon>
        <taxon>Pseudomonadota</taxon>
        <taxon>Gammaproteobacteria</taxon>
        <taxon>Chromatiales</taxon>
        <taxon>Ectothiorhodospiraceae</taxon>
        <taxon>Thioalbus</taxon>
    </lineage>
</organism>
<evidence type="ECO:0000256" key="5">
    <source>
        <dbReference type="ARBA" id="ARBA00023204"/>
    </source>
</evidence>
<dbReference type="InterPro" id="IPR036217">
    <property type="entry name" value="MethylDNA_cys_MeTrfase_DNAb"/>
</dbReference>
<dbReference type="GO" id="GO:0003908">
    <property type="term" value="F:methylated-DNA-[protein]-cysteine S-methyltransferase activity"/>
    <property type="evidence" value="ECO:0007669"/>
    <property type="project" value="UniProtKB-EC"/>
</dbReference>
<dbReference type="InterPro" id="IPR001497">
    <property type="entry name" value="MethylDNA_cys_MeTrfase_AS"/>
</dbReference>
<evidence type="ECO:0000259" key="7">
    <source>
        <dbReference type="Pfam" id="PF01035"/>
    </source>
</evidence>
<dbReference type="CDD" id="cd06445">
    <property type="entry name" value="ATase"/>
    <property type="match status" value="1"/>
</dbReference>
<feature type="domain" description="Methylated-DNA-[protein]-cysteine S-methyltransferase DNA binding" evidence="7">
    <location>
        <begin position="82"/>
        <end position="163"/>
    </location>
</feature>
<dbReference type="PROSITE" id="PS00374">
    <property type="entry name" value="MGMT"/>
    <property type="match status" value="1"/>
</dbReference>
<dbReference type="EMBL" id="QPJY01000006">
    <property type="protein sequence ID" value="RCX29811.1"/>
    <property type="molecule type" value="Genomic_DNA"/>
</dbReference>
<comment type="catalytic activity">
    <reaction evidence="6">
        <text>a 6-O-methyl-2'-deoxyguanosine in DNA + L-cysteinyl-[protein] = S-methyl-L-cysteinyl-[protein] + a 2'-deoxyguanosine in DNA</text>
        <dbReference type="Rhea" id="RHEA:24000"/>
        <dbReference type="Rhea" id="RHEA-COMP:10131"/>
        <dbReference type="Rhea" id="RHEA-COMP:10132"/>
        <dbReference type="Rhea" id="RHEA-COMP:11367"/>
        <dbReference type="Rhea" id="RHEA-COMP:11368"/>
        <dbReference type="ChEBI" id="CHEBI:29950"/>
        <dbReference type="ChEBI" id="CHEBI:82612"/>
        <dbReference type="ChEBI" id="CHEBI:85445"/>
        <dbReference type="ChEBI" id="CHEBI:85448"/>
        <dbReference type="EC" id="2.1.1.63"/>
    </reaction>
</comment>
<keyword evidence="4" id="KW-0227">DNA damage</keyword>
<dbReference type="OrthoDB" id="9802228at2"/>
<dbReference type="NCBIfam" id="TIGR00589">
    <property type="entry name" value="ogt"/>
    <property type="match status" value="1"/>
</dbReference>
<dbReference type="InterPro" id="IPR014048">
    <property type="entry name" value="MethylDNA_cys_MeTrfase_DNA-bd"/>
</dbReference>
<dbReference type="Proteomes" id="UP000252707">
    <property type="component" value="Unassembled WGS sequence"/>
</dbReference>
<dbReference type="InterPro" id="IPR036388">
    <property type="entry name" value="WH-like_DNA-bd_sf"/>
</dbReference>
<keyword evidence="9" id="KW-1185">Reference proteome</keyword>
<evidence type="ECO:0000313" key="9">
    <source>
        <dbReference type="Proteomes" id="UP000252707"/>
    </source>
</evidence>
<evidence type="ECO:0000256" key="2">
    <source>
        <dbReference type="ARBA" id="ARBA00022603"/>
    </source>
</evidence>
<protein>
    <submittedName>
        <fullName evidence="8">Methylated-DNA-[protein]-cysteine S-methyltransferase</fullName>
    </submittedName>
</protein>
<sequence length="165" mass="17423">MIQSGFRHTDPSLFDAVIETPLGPLGIRLQEGRLAAVAFLDPERATPRGGSAGAKTVARMLARYFADPRQPLRPPLAPAPTPYQARVRSALLAIPPGETRSYGQLAAALGSGARAVAGACRANPLPIVVPCHRVVAAAGPGGYAGARTGRPLQVKQWLLRHEHRC</sequence>
<gene>
    <name evidence="8" type="ORF">DFQ59_10643</name>
</gene>
<evidence type="ECO:0000313" key="8">
    <source>
        <dbReference type="EMBL" id="RCX29811.1"/>
    </source>
</evidence>
<dbReference type="GO" id="GO:0032259">
    <property type="term" value="P:methylation"/>
    <property type="evidence" value="ECO:0007669"/>
    <property type="project" value="UniProtKB-KW"/>
</dbReference>